<comment type="similarity">
    <text evidence="1">Belongs to the deoxyhypusine synthase family.</text>
</comment>
<dbReference type="FunFam" id="3.40.910.10:FF:000010">
    <property type="entry name" value="Deoxyhypusine synthase"/>
    <property type="match status" value="1"/>
</dbReference>
<dbReference type="Proteomes" id="UP000583944">
    <property type="component" value="Unassembled WGS sequence"/>
</dbReference>
<evidence type="ECO:0000256" key="1">
    <source>
        <dbReference type="ARBA" id="ARBA00009892"/>
    </source>
</evidence>
<dbReference type="VEuPathDB" id="TriTrypDB:ECC02_005239"/>
<dbReference type="EMBL" id="JABDHM010000034">
    <property type="protein sequence ID" value="KAF5221701.1"/>
    <property type="molecule type" value="Genomic_DNA"/>
</dbReference>
<reference evidence="4 5" key="1">
    <citation type="journal article" date="2019" name="Genome Biol. Evol.">
        <title>Nanopore Sequencing Significantly Improves Genome Assembly of the Protozoan Parasite Trypanosoma cruzi.</title>
        <authorList>
            <person name="Diaz-Viraque F."/>
            <person name="Pita S."/>
            <person name="Greif G."/>
            <person name="de Souza R.C.M."/>
            <person name="Iraola G."/>
            <person name="Robello C."/>
        </authorList>
    </citation>
    <scope>NUCLEOTIDE SEQUENCE [LARGE SCALE GENOMIC DNA]</scope>
    <source>
        <strain evidence="4 5">Berenice</strain>
    </source>
</reference>
<accession>A0A7J6Y4M4</accession>
<dbReference type="Pfam" id="PF01916">
    <property type="entry name" value="DS"/>
    <property type="match status" value="2"/>
</dbReference>
<sequence length="499" mass="54108">MCVCLCFFNYFFSFLFFCCCSVQKVGVAVKMAELAQKAVLIQSSDTNFQFHALGTVSGPAGDQLQSIAASLEQYAALGFQASHFSQAVAICKRMLQPQPPSVAVKQLTGSNDANGKDASLTQVLVQPTIFLGATANLFGTGCREAIRFLCKESVSLPHGVLPAAMPDEMSMPSCDIDDETIPLNPPFYSNALIHALVVSGGAMEHDIRRACEPYRITNYGSFDGTPSHQQRQESATAGEDVARFGNISYGGSGTGPTSSIFTSVMRRLVSCLKAAQKRRKDASTAKPIPAVHGDVCEWAFSPSTVWYMAGRWLPELFTEVLRERSGGKMEAVADEAQRRAESTVLYWASMNGVPIFSPSFSDGDIMKFILDTEDLTTAMLKLDLVVDIYRLNKFAMRSQRSGMIILGGGVVKHHVCNANLMRNGADGAVFINNGQEFDGSDSGARPDEAVSWGKIRLDGESVKVYAEVSLVFPLLVAQVFLPFVRAARGVSLAKESEFL</sequence>
<feature type="signal peptide" evidence="3">
    <location>
        <begin position="1"/>
        <end position="21"/>
    </location>
</feature>
<dbReference type="PANTHER" id="PTHR11703">
    <property type="entry name" value="DEOXYHYPUSINE SYNTHASE"/>
    <property type="match status" value="1"/>
</dbReference>
<gene>
    <name evidence="4" type="ORF">ECC02_005239</name>
</gene>
<dbReference type="InterPro" id="IPR029035">
    <property type="entry name" value="DHS-like_NAD/FAD-binding_dom"/>
</dbReference>
<dbReference type="SUPFAM" id="SSF52467">
    <property type="entry name" value="DHS-like NAD/FAD-binding domain"/>
    <property type="match status" value="1"/>
</dbReference>
<dbReference type="InterPro" id="IPR036982">
    <property type="entry name" value="Deoxyhypusine_synthase_sf"/>
</dbReference>
<evidence type="ECO:0000313" key="4">
    <source>
        <dbReference type="EMBL" id="KAF5221701.1"/>
    </source>
</evidence>
<comment type="caution">
    <text evidence="4">The sequence shown here is derived from an EMBL/GenBank/DDBJ whole genome shotgun (WGS) entry which is preliminary data.</text>
</comment>
<keyword evidence="2" id="KW-0520">NAD</keyword>
<feature type="chain" id="PRO_5029489876" description="Deoxyhypusine synthase" evidence="3">
    <location>
        <begin position="22"/>
        <end position="499"/>
    </location>
</feature>
<organism evidence="4 5">
    <name type="scientific">Trypanosoma cruzi</name>
    <dbReference type="NCBI Taxonomy" id="5693"/>
    <lineage>
        <taxon>Eukaryota</taxon>
        <taxon>Discoba</taxon>
        <taxon>Euglenozoa</taxon>
        <taxon>Kinetoplastea</taxon>
        <taxon>Metakinetoplastina</taxon>
        <taxon>Trypanosomatida</taxon>
        <taxon>Trypanosomatidae</taxon>
        <taxon>Trypanosoma</taxon>
        <taxon>Schizotrypanum</taxon>
    </lineage>
</organism>
<dbReference type="VEuPathDB" id="TriTrypDB:BCY84_15396"/>
<name>A0A7J6Y4M4_TRYCR</name>
<evidence type="ECO:0008006" key="6">
    <source>
        <dbReference type="Google" id="ProtNLM"/>
    </source>
</evidence>
<dbReference type="GO" id="GO:0034038">
    <property type="term" value="F:deoxyhypusine synthase activity"/>
    <property type="evidence" value="ECO:0007669"/>
    <property type="project" value="TreeGrafter"/>
</dbReference>
<evidence type="ECO:0000256" key="3">
    <source>
        <dbReference type="SAM" id="SignalP"/>
    </source>
</evidence>
<protein>
    <recommendedName>
        <fullName evidence="6">Deoxyhypusine synthase</fullName>
    </recommendedName>
</protein>
<dbReference type="Gene3D" id="3.40.910.10">
    <property type="entry name" value="Deoxyhypusine synthase"/>
    <property type="match status" value="2"/>
</dbReference>
<keyword evidence="3" id="KW-0732">Signal</keyword>
<dbReference type="InterPro" id="IPR002773">
    <property type="entry name" value="Deoxyhypusine_synthase"/>
</dbReference>
<dbReference type="PANTHER" id="PTHR11703:SF1">
    <property type="entry name" value="DEOXYHYPUSINE SYNTHASE"/>
    <property type="match status" value="1"/>
</dbReference>
<dbReference type="GO" id="GO:0005737">
    <property type="term" value="C:cytoplasm"/>
    <property type="evidence" value="ECO:0007669"/>
    <property type="project" value="UniProtKB-ARBA"/>
</dbReference>
<dbReference type="AlphaFoldDB" id="A0A7J6Y4M4"/>
<evidence type="ECO:0000256" key="2">
    <source>
        <dbReference type="ARBA" id="ARBA00023027"/>
    </source>
</evidence>
<proteinExistence type="inferred from homology"/>
<evidence type="ECO:0000313" key="5">
    <source>
        <dbReference type="Proteomes" id="UP000583944"/>
    </source>
</evidence>